<dbReference type="InterPro" id="IPR036610">
    <property type="entry name" value="PEBP-like_sf"/>
</dbReference>
<dbReference type="EMBL" id="JABCYN010000024">
    <property type="protein sequence ID" value="KAF6012343.1"/>
    <property type="molecule type" value="Genomic_DNA"/>
</dbReference>
<accession>A0A8H6BIM7</accession>
<dbReference type="KEGG" id="bbrx:BRETT_002434"/>
<evidence type="ECO:0000313" key="3">
    <source>
        <dbReference type="Proteomes" id="UP000568158"/>
    </source>
</evidence>
<dbReference type="PANTHER" id="PTHR11362:SF148">
    <property type="entry name" value="CARBOXYPEPTIDASE Y INHIBITOR"/>
    <property type="match status" value="1"/>
</dbReference>
<dbReference type="GO" id="GO:0030414">
    <property type="term" value="F:peptidase inhibitor activity"/>
    <property type="evidence" value="ECO:0007669"/>
    <property type="project" value="TreeGrafter"/>
</dbReference>
<protein>
    <recommendedName>
        <fullName evidence="4">Carboxypeptidase Y inhibitor</fullName>
    </recommendedName>
</protein>
<dbReference type="GO" id="GO:0030162">
    <property type="term" value="P:regulation of proteolysis"/>
    <property type="evidence" value="ECO:0007669"/>
    <property type="project" value="TreeGrafter"/>
</dbReference>
<dbReference type="EMBL" id="CP063137">
    <property type="protein sequence ID" value="QOU22261.1"/>
    <property type="molecule type" value="Genomic_DNA"/>
</dbReference>
<evidence type="ECO:0000313" key="1">
    <source>
        <dbReference type="EMBL" id="KAF6012343.1"/>
    </source>
</evidence>
<dbReference type="Proteomes" id="UP000663131">
    <property type="component" value="Chromosome 9"/>
</dbReference>
<dbReference type="Proteomes" id="UP000568158">
    <property type="component" value="Unassembled WGS sequence"/>
</dbReference>
<name>A0A8H6BIM7_DEKBR</name>
<dbReference type="AlphaFoldDB" id="A0A8H6BIM7"/>
<gene>
    <name evidence="2" type="ORF">BRETT_002434</name>
    <name evidence="1" type="ORF">HII12_002497</name>
</gene>
<dbReference type="InterPro" id="IPR035810">
    <property type="entry name" value="PEBP_euk"/>
</dbReference>
<dbReference type="GeneID" id="64574358"/>
<organism evidence="1 3">
    <name type="scientific">Dekkera bruxellensis</name>
    <name type="common">Brettanomyces custersii</name>
    <dbReference type="NCBI Taxonomy" id="5007"/>
    <lineage>
        <taxon>Eukaryota</taxon>
        <taxon>Fungi</taxon>
        <taxon>Dikarya</taxon>
        <taxon>Ascomycota</taxon>
        <taxon>Saccharomycotina</taxon>
        <taxon>Pichiomycetes</taxon>
        <taxon>Pichiales</taxon>
        <taxon>Pichiaceae</taxon>
        <taxon>Brettanomyces</taxon>
    </lineage>
</organism>
<dbReference type="GO" id="GO:0046578">
    <property type="term" value="P:regulation of Ras protein signal transduction"/>
    <property type="evidence" value="ECO:0007669"/>
    <property type="project" value="TreeGrafter"/>
</dbReference>
<proteinExistence type="predicted"/>
<evidence type="ECO:0008006" key="4">
    <source>
        <dbReference type="Google" id="ProtNLM"/>
    </source>
</evidence>
<evidence type="ECO:0000313" key="2">
    <source>
        <dbReference type="EMBL" id="QOU22261.1"/>
    </source>
</evidence>
<dbReference type="Gene3D" id="3.90.280.10">
    <property type="entry name" value="PEBP-like"/>
    <property type="match status" value="1"/>
</dbReference>
<dbReference type="RefSeq" id="XP_041138754.1">
    <property type="nucleotide sequence ID" value="XM_041280963.1"/>
</dbReference>
<reference evidence="2" key="2">
    <citation type="submission" date="2020-10" db="EMBL/GenBank/DDBJ databases">
        <authorList>
            <person name="Palmer J.M."/>
        </authorList>
    </citation>
    <scope>NUCLEOTIDE SEQUENCE</scope>
    <source>
        <strain evidence="2">UCD 2041</strain>
    </source>
</reference>
<dbReference type="OrthoDB" id="2506647at2759"/>
<dbReference type="SUPFAM" id="SSF49777">
    <property type="entry name" value="PEBP-like"/>
    <property type="match status" value="1"/>
</dbReference>
<reference evidence="1 3" key="1">
    <citation type="journal article" date="2020" name="Appl. Microbiol. Biotechnol.">
        <title>Targeted gene deletion in Brettanomyces bruxellensis with an expression-free CRISPR-Cas9 system.</title>
        <authorList>
            <person name="Varela C."/>
            <person name="Bartel C."/>
            <person name="Onetto C."/>
            <person name="Borneman A."/>
        </authorList>
    </citation>
    <scope>NUCLEOTIDE SEQUENCE [LARGE SCALE GENOMIC DNA]</scope>
    <source>
        <strain evidence="1 3">AWRI1613</strain>
    </source>
</reference>
<dbReference type="GO" id="GO:0005543">
    <property type="term" value="F:phospholipid binding"/>
    <property type="evidence" value="ECO:0007669"/>
    <property type="project" value="TreeGrafter"/>
</dbReference>
<dbReference type="PANTHER" id="PTHR11362">
    <property type="entry name" value="PHOSPHATIDYLETHANOLAMINE-BINDING PROTEIN"/>
    <property type="match status" value="1"/>
</dbReference>
<dbReference type="Pfam" id="PF01161">
    <property type="entry name" value="PBP"/>
    <property type="match status" value="1"/>
</dbReference>
<sequence>MPLMTISDSVKDSLTKSEVVPTVIHDKSFLPKGFLTIQYDSGKEVALGNNIRPADSKNLPRIDFTLNLPSDASSTFNISKDDRFTLIVTDPDAPTRNDEKWSEYLHYLAVDVQLNTFNAENASSNDQLSTADLKGRTLYPYIGPGPPPKTGKHRYVFLLYKQTPGVTPEAPKDRPNWGTGIRGAGAAEYAEKYKLTPYAVNFFYAQNDQQ</sequence>
<dbReference type="InterPro" id="IPR008914">
    <property type="entry name" value="PEBP"/>
</dbReference>
<dbReference type="CDD" id="cd00866">
    <property type="entry name" value="PEBP_euk"/>
    <property type="match status" value="1"/>
</dbReference>
<reference evidence="2" key="3">
    <citation type="journal article" name="BMC Genomics">
        <title>New genome assemblies reveal patterns of domestication and adaptation across Brettanomyces (Dekkera) species.</title>
        <authorList>
            <person name="Roach M.J."/>
            <person name="Borneman A.R."/>
        </authorList>
    </citation>
    <scope>NUCLEOTIDE SEQUENCE</scope>
    <source>
        <strain evidence="2">UCD 2041</strain>
    </source>
</reference>